<evidence type="ECO:0000256" key="1">
    <source>
        <dbReference type="SAM" id="Phobius"/>
    </source>
</evidence>
<organism evidence="2 3">
    <name type="scientific">Longibacter salinarum</name>
    <dbReference type="NCBI Taxonomy" id="1850348"/>
    <lineage>
        <taxon>Bacteria</taxon>
        <taxon>Pseudomonadati</taxon>
        <taxon>Rhodothermota</taxon>
        <taxon>Rhodothermia</taxon>
        <taxon>Rhodothermales</taxon>
        <taxon>Salisaetaceae</taxon>
        <taxon>Longibacter</taxon>
    </lineage>
</organism>
<feature type="transmembrane region" description="Helical" evidence="1">
    <location>
        <begin position="6"/>
        <end position="26"/>
    </location>
</feature>
<dbReference type="AlphaFoldDB" id="A0A2A8CVY0"/>
<evidence type="ECO:0000313" key="3">
    <source>
        <dbReference type="Proteomes" id="UP000220102"/>
    </source>
</evidence>
<sequence length="121" mass="13333">MPLSPVILVVLAVCWTLPAALVAIAYQRERTRQGGPESPVRTAEIVQHLRIAPLEVDIRAQEEEQEWWMLSPSERKSTTAASSVDRSVQNAAVITPYAEVSVTVSDPSGEKCVRRCSMCLN</sequence>
<dbReference type="Proteomes" id="UP000220102">
    <property type="component" value="Unassembled WGS sequence"/>
</dbReference>
<accession>A0A2A8CVY0</accession>
<dbReference type="EMBL" id="PDEQ01000006">
    <property type="protein sequence ID" value="PEN12865.1"/>
    <property type="molecule type" value="Genomic_DNA"/>
</dbReference>
<keyword evidence="1" id="KW-0812">Transmembrane</keyword>
<evidence type="ECO:0000313" key="2">
    <source>
        <dbReference type="EMBL" id="PEN12865.1"/>
    </source>
</evidence>
<keyword evidence="3" id="KW-1185">Reference proteome</keyword>
<reference evidence="2 3" key="1">
    <citation type="submission" date="2017-10" db="EMBL/GenBank/DDBJ databases">
        <title>Draft genome of Longibacter Salinarum.</title>
        <authorList>
            <person name="Goh K.M."/>
            <person name="Shamsir M.S."/>
            <person name="Lim S.W."/>
        </authorList>
    </citation>
    <scope>NUCLEOTIDE SEQUENCE [LARGE SCALE GENOMIC DNA]</scope>
    <source>
        <strain evidence="2 3">KCTC 52045</strain>
    </source>
</reference>
<keyword evidence="1" id="KW-0472">Membrane</keyword>
<protein>
    <submittedName>
        <fullName evidence="2">Uncharacterized protein</fullName>
    </submittedName>
</protein>
<dbReference type="RefSeq" id="WP_098076315.1">
    <property type="nucleotide sequence ID" value="NZ_PDEQ01000006.1"/>
</dbReference>
<keyword evidence="1" id="KW-1133">Transmembrane helix</keyword>
<name>A0A2A8CVY0_9BACT</name>
<proteinExistence type="predicted"/>
<gene>
    <name evidence="2" type="ORF">CRI94_12740</name>
</gene>
<comment type="caution">
    <text evidence="2">The sequence shown here is derived from an EMBL/GenBank/DDBJ whole genome shotgun (WGS) entry which is preliminary data.</text>
</comment>